<dbReference type="AlphaFoldDB" id="E1TI66"/>
<dbReference type="GO" id="GO:0005829">
    <property type="term" value="C:cytosol"/>
    <property type="evidence" value="ECO:0007669"/>
    <property type="project" value="TreeGrafter"/>
</dbReference>
<dbReference type="STRING" id="640512.BC1003_3633"/>
<dbReference type="KEGG" id="bgf:BC1003_3633"/>
<evidence type="ECO:0000259" key="8">
    <source>
        <dbReference type="Pfam" id="PF02108"/>
    </source>
</evidence>
<accession>E1TI66</accession>
<evidence type="ECO:0000313" key="9">
    <source>
        <dbReference type="EMBL" id="ADN59574.1"/>
    </source>
</evidence>
<dbReference type="EMBL" id="CP002218">
    <property type="protein sequence ID" value="ADN59574.1"/>
    <property type="molecule type" value="Genomic_DNA"/>
</dbReference>
<dbReference type="PANTHER" id="PTHR34982">
    <property type="entry name" value="YOP PROTEINS TRANSLOCATION PROTEIN L"/>
    <property type="match status" value="1"/>
</dbReference>
<dbReference type="Pfam" id="PF02108">
    <property type="entry name" value="FliH"/>
    <property type="match status" value="1"/>
</dbReference>
<keyword evidence="4" id="KW-0653">Protein transport</keyword>
<dbReference type="PANTHER" id="PTHR34982:SF4">
    <property type="entry name" value="TYPE 3 SECRETION SYSTEM STATOR PROTEIN"/>
    <property type="match status" value="1"/>
</dbReference>
<keyword evidence="3" id="KW-0963">Cytoplasm</keyword>
<dbReference type="NCBIfam" id="NF006574">
    <property type="entry name" value="PRK09098.1"/>
    <property type="match status" value="1"/>
</dbReference>
<keyword evidence="2" id="KW-0813">Transport</keyword>
<evidence type="ECO:0000256" key="1">
    <source>
        <dbReference type="ARBA" id="ARBA00004496"/>
    </source>
</evidence>
<sequence>MAIWLRSDRLLPAVGEGISDVLCDGERPGEMPGEPRGKSSGKPSDRLPGKPPGKPNGLGHVGAHADVVPRAAFGALLELDAAYAQLAADRDATLAAARDEAAAIVAAAHAEAHAIREAAQHEYEQAAARGYRDGEQRALADWMARLADAGAEQRRAQLKMRERIASIVTVAVEQIVQVQQADQLFERALSTVDRIVEGATWLRVAVSPVDYDKACIAFERLSTRWRDLGRPFPLSVVADKRLAPGSCLCESDFGAIDASLATQMRAMRLAVSRALKQSASEMGDTGEAGEVGEADEAAEADEADEAMQPLARNQQTLDRHAAELADAGASNNEGWQ</sequence>
<evidence type="ECO:0000256" key="4">
    <source>
        <dbReference type="ARBA" id="ARBA00022927"/>
    </source>
</evidence>
<dbReference type="InterPro" id="IPR051472">
    <property type="entry name" value="T3SS_Stator/FliH"/>
</dbReference>
<feature type="region of interest" description="Disordered" evidence="7">
    <location>
        <begin position="21"/>
        <end position="62"/>
    </location>
</feature>
<dbReference type="InterPro" id="IPR018035">
    <property type="entry name" value="Flagellar_FliH/T3SS_HrpE"/>
</dbReference>
<feature type="region of interest" description="Disordered" evidence="7">
    <location>
        <begin position="278"/>
        <end position="336"/>
    </location>
</feature>
<protein>
    <recommendedName>
        <fullName evidence="6">Type 3 secretion system stator protein</fullName>
    </recommendedName>
</protein>
<evidence type="ECO:0000256" key="6">
    <source>
        <dbReference type="ARBA" id="ARBA00040494"/>
    </source>
</evidence>
<evidence type="ECO:0000256" key="7">
    <source>
        <dbReference type="SAM" id="MobiDB-lite"/>
    </source>
</evidence>
<evidence type="ECO:0000256" key="2">
    <source>
        <dbReference type="ARBA" id="ARBA00022448"/>
    </source>
</evidence>
<reference evidence="9" key="1">
    <citation type="submission" date="2010-09" db="EMBL/GenBank/DDBJ databases">
        <title>Complete sequence of chromosome2 of Burkholderia sp. CCGE1003.</title>
        <authorList>
            <consortium name="US DOE Joint Genome Institute"/>
            <person name="Lucas S."/>
            <person name="Copeland A."/>
            <person name="Lapidus A."/>
            <person name="Cheng J.-F."/>
            <person name="Bruce D."/>
            <person name="Goodwin L."/>
            <person name="Pitluck S."/>
            <person name="Daligault H."/>
            <person name="Davenport K."/>
            <person name="Detter J.C."/>
            <person name="Han C."/>
            <person name="Tapia R."/>
            <person name="Land M."/>
            <person name="Hauser L."/>
            <person name="Jeffries C."/>
            <person name="Kyrpides N."/>
            <person name="Ivanova N."/>
            <person name="Ovchinnikova G."/>
            <person name="Martinez-Romero E."/>
            <person name="Rogel M.A."/>
            <person name="Auchtung J."/>
            <person name="Tiedje J.M."/>
            <person name="Woyke T."/>
        </authorList>
    </citation>
    <scope>NUCLEOTIDE SEQUENCE</scope>
    <source>
        <strain evidence="9">CCGE1003</strain>
    </source>
</reference>
<dbReference type="HOGENOM" id="CLU_054714_0_0_4"/>
<evidence type="ECO:0000256" key="3">
    <source>
        <dbReference type="ARBA" id="ARBA00022490"/>
    </source>
</evidence>
<gene>
    <name evidence="9" type="ordered locus">BC1003_3633</name>
</gene>
<comment type="subcellular location">
    <subcellularLocation>
        <location evidence="1">Cytoplasm</location>
    </subcellularLocation>
</comment>
<dbReference type="NCBIfam" id="TIGR02499">
    <property type="entry name" value="HrpE_YscL_not"/>
    <property type="match status" value="1"/>
</dbReference>
<organism evidence="9">
    <name type="scientific">Burkholderia sp. (strain CCGE1003)</name>
    <dbReference type="NCBI Taxonomy" id="640512"/>
    <lineage>
        <taxon>Bacteria</taxon>
        <taxon>Pseudomonadati</taxon>
        <taxon>Pseudomonadota</taxon>
        <taxon>Betaproteobacteria</taxon>
        <taxon>Burkholderiales</taxon>
        <taxon>Burkholderiaceae</taxon>
        <taxon>Burkholderia</taxon>
    </lineage>
</organism>
<proteinExistence type="inferred from homology"/>
<name>E1TI66_BURSG</name>
<dbReference type="InterPro" id="IPR012842">
    <property type="entry name" value="T3SS_SctL/SctL2"/>
</dbReference>
<evidence type="ECO:0000256" key="5">
    <source>
        <dbReference type="ARBA" id="ARBA00024335"/>
    </source>
</evidence>
<feature type="domain" description="Flagellar assembly protein FliH/Type III secretion system HrpE" evidence="8">
    <location>
        <begin position="136"/>
        <end position="265"/>
    </location>
</feature>
<dbReference type="GO" id="GO:0030254">
    <property type="term" value="P:protein secretion by the type III secretion system"/>
    <property type="evidence" value="ECO:0007669"/>
    <property type="project" value="InterPro"/>
</dbReference>
<feature type="compositionally biased region" description="Basic and acidic residues" evidence="7">
    <location>
        <begin position="24"/>
        <end position="48"/>
    </location>
</feature>
<feature type="compositionally biased region" description="Acidic residues" evidence="7">
    <location>
        <begin position="290"/>
        <end position="305"/>
    </location>
</feature>
<comment type="similarity">
    <text evidence="5">Belongs to the SctL stator family.</text>
</comment>
<dbReference type="eggNOG" id="COG1317">
    <property type="taxonomic scope" value="Bacteria"/>
</dbReference>